<feature type="transmembrane region" description="Helical" evidence="1">
    <location>
        <begin position="81"/>
        <end position="99"/>
    </location>
</feature>
<dbReference type="AlphaFoldDB" id="A0A1S2NCK2"/>
<comment type="caution">
    <text evidence="3">The sequence shown here is derived from an EMBL/GenBank/DDBJ whole genome shotgun (WGS) entry which is preliminary data.</text>
</comment>
<dbReference type="InterPro" id="IPR037185">
    <property type="entry name" value="EmrE-like"/>
</dbReference>
<feature type="transmembrane region" description="Helical" evidence="1">
    <location>
        <begin position="258"/>
        <end position="280"/>
    </location>
</feature>
<keyword evidence="1" id="KW-0812">Transmembrane</keyword>
<feature type="transmembrane region" description="Helical" evidence="1">
    <location>
        <begin position="292"/>
        <end position="311"/>
    </location>
</feature>
<evidence type="ECO:0000313" key="4">
    <source>
        <dbReference type="Proteomes" id="UP000180246"/>
    </source>
</evidence>
<feature type="transmembrane region" description="Helical" evidence="1">
    <location>
        <begin position="12"/>
        <end position="31"/>
    </location>
</feature>
<dbReference type="RefSeq" id="WP_071362351.1">
    <property type="nucleotide sequence ID" value="NZ_JRYB01000001.1"/>
</dbReference>
<feature type="domain" description="EamA" evidence="2">
    <location>
        <begin position="16"/>
        <end position="124"/>
    </location>
</feature>
<feature type="transmembrane region" description="Helical" evidence="1">
    <location>
        <begin position="232"/>
        <end position="251"/>
    </location>
</feature>
<name>A0A1S2NCK2_9BURK</name>
<evidence type="ECO:0000256" key="1">
    <source>
        <dbReference type="SAM" id="Phobius"/>
    </source>
</evidence>
<keyword evidence="1" id="KW-0472">Membrane</keyword>
<feature type="transmembrane region" description="Helical" evidence="1">
    <location>
        <begin position="160"/>
        <end position="178"/>
    </location>
</feature>
<evidence type="ECO:0000313" key="3">
    <source>
        <dbReference type="EMBL" id="OIJ42563.1"/>
    </source>
</evidence>
<dbReference type="GO" id="GO:0016020">
    <property type="term" value="C:membrane"/>
    <property type="evidence" value="ECO:0007669"/>
    <property type="project" value="InterPro"/>
</dbReference>
<reference evidence="3 4" key="1">
    <citation type="submission" date="2014-10" db="EMBL/GenBank/DDBJ databases">
        <authorList>
            <person name="Seo M.-J."/>
            <person name="Seok Y.J."/>
            <person name="Cha I.-T."/>
        </authorList>
    </citation>
    <scope>NUCLEOTIDE SEQUENCE [LARGE SCALE GENOMIC DNA]</scope>
    <source>
        <strain evidence="3 4">NEU</strain>
    </source>
</reference>
<dbReference type="EMBL" id="JRYB01000001">
    <property type="protein sequence ID" value="OIJ42563.1"/>
    <property type="molecule type" value="Genomic_DNA"/>
</dbReference>
<proteinExistence type="predicted"/>
<evidence type="ECO:0000259" key="2">
    <source>
        <dbReference type="Pfam" id="PF00892"/>
    </source>
</evidence>
<dbReference type="Pfam" id="PF00892">
    <property type="entry name" value="EamA"/>
    <property type="match status" value="1"/>
</dbReference>
<organism evidence="3 4">
    <name type="scientific">Massilia timonae</name>
    <dbReference type="NCBI Taxonomy" id="47229"/>
    <lineage>
        <taxon>Bacteria</taxon>
        <taxon>Pseudomonadati</taxon>
        <taxon>Pseudomonadota</taxon>
        <taxon>Betaproteobacteria</taxon>
        <taxon>Burkholderiales</taxon>
        <taxon>Oxalobacteraceae</taxon>
        <taxon>Telluria group</taxon>
        <taxon>Massilia</taxon>
    </lineage>
</organism>
<dbReference type="Proteomes" id="UP000180246">
    <property type="component" value="Unassembled WGS sequence"/>
</dbReference>
<accession>A0A1S2NCK2</accession>
<feature type="transmembrane region" description="Helical" evidence="1">
    <location>
        <begin position="105"/>
        <end position="123"/>
    </location>
</feature>
<protein>
    <submittedName>
        <fullName evidence="3">EamA-like transporter family protein</fullName>
    </submittedName>
</protein>
<sequence length="312" mass="32454">MYIATGAGGLSRSTLLGIGAGIAAGALWGLVFLAPELAPGFLPIQLSAGRYLAYGLVAAILIAPAWGRLRRHLGWPAWRSLIWLSLTGNIVYYLFLANAVQLGGVAMASIVIGLLPIAVTLVGSRDRHAVPLRRLLPSLLLSGAGLACIGWESLSASGPGSAAGLACAFGALVSWTLFAVHNSRWLARIDGISPHEWNLLVGVVTGLMALALAVPAFVLAPGAHTLPAWMQFGALVTAVAILCSVVGNALWNHASRALPLSLMGQMIVFETIFAALYGFLWEARWPSGFETAALALLVAGVVSCASAHRGAH</sequence>
<dbReference type="InterPro" id="IPR000620">
    <property type="entry name" value="EamA_dom"/>
</dbReference>
<feature type="transmembrane region" description="Helical" evidence="1">
    <location>
        <begin position="51"/>
        <end position="69"/>
    </location>
</feature>
<keyword evidence="1" id="KW-1133">Transmembrane helix</keyword>
<feature type="transmembrane region" description="Helical" evidence="1">
    <location>
        <begin position="199"/>
        <end position="220"/>
    </location>
</feature>
<gene>
    <name evidence="3" type="ORF">LO55_3410</name>
</gene>
<feature type="transmembrane region" description="Helical" evidence="1">
    <location>
        <begin position="135"/>
        <end position="154"/>
    </location>
</feature>
<dbReference type="SUPFAM" id="SSF103481">
    <property type="entry name" value="Multidrug resistance efflux transporter EmrE"/>
    <property type="match status" value="1"/>
</dbReference>